<feature type="coiled-coil region" evidence="2">
    <location>
        <begin position="62"/>
        <end position="103"/>
    </location>
</feature>
<dbReference type="Proteomes" id="UP000266313">
    <property type="component" value="Chromosome"/>
</dbReference>
<feature type="domain" description="Outer membrane lipoprotein BamD-like" evidence="4">
    <location>
        <begin position="153"/>
        <end position="275"/>
    </location>
</feature>
<evidence type="ECO:0000313" key="6">
    <source>
        <dbReference type="EMBL" id="BBA37316.1"/>
    </source>
</evidence>
<dbReference type="Pfam" id="PF13525">
    <property type="entry name" value="YfiO"/>
    <property type="match status" value="1"/>
</dbReference>
<dbReference type="InterPro" id="IPR011990">
    <property type="entry name" value="TPR-like_helical_dom_sf"/>
</dbReference>
<dbReference type="AlphaFoldDB" id="A0A250L0L9"/>
<dbReference type="Pfam" id="PF16331">
    <property type="entry name" value="TolA_bind_tri"/>
    <property type="match status" value="1"/>
</dbReference>
<comment type="subcellular location">
    <subcellularLocation>
        <location evidence="2">Periplasm</location>
    </subcellularLocation>
</comment>
<comment type="similarity">
    <text evidence="2">Belongs to the CpoB family.</text>
</comment>
<proteinExistence type="inferred from homology"/>
<dbReference type="GO" id="GO:0070206">
    <property type="term" value="P:protein trimerization"/>
    <property type="evidence" value="ECO:0007669"/>
    <property type="project" value="InterPro"/>
</dbReference>
<evidence type="ECO:0000259" key="5">
    <source>
        <dbReference type="Pfam" id="PF16331"/>
    </source>
</evidence>
<dbReference type="EMBL" id="AP017928">
    <property type="protein sequence ID" value="BBA37316.1"/>
    <property type="molecule type" value="Genomic_DNA"/>
</dbReference>
<dbReference type="InterPro" id="IPR039565">
    <property type="entry name" value="BamD-like"/>
</dbReference>
<keyword evidence="2" id="KW-0131">Cell cycle</keyword>
<sequence length="279" mass="31738" precursor="true">MYLRKPVFTLLFFGSLHATVSATQQYDQMYDRRYDQSQAGYGVPTLEERVSQLEKRVSGNTLMEMFNRMEQLQAEVLKLRGENEELAHQLEELKKQQRTLYTDLDERIQQLSAGGESGAPQAPLDQSAWPDGTATTEATAPQVPVSPGDPANRQAAYQKAFNILKEGKYPEAIKEFKSFIAAYPSGEYADNAHYWLAEAYYVSRDFNTSRDIFRRLIKDFPQSAKVPDALLKIGFIEYETGQKANAKELLTEVVKRYPGSSAAKMAEKRLDKLRQEAKR</sequence>
<keyword evidence="7" id="KW-1185">Reference proteome</keyword>
<dbReference type="GO" id="GO:0043093">
    <property type="term" value="P:FtsZ-dependent cytokinesis"/>
    <property type="evidence" value="ECO:0007669"/>
    <property type="project" value="UniProtKB-UniRule"/>
</dbReference>
<dbReference type="GO" id="GO:0030288">
    <property type="term" value="C:outer membrane-bounded periplasmic space"/>
    <property type="evidence" value="ECO:0007669"/>
    <property type="project" value="UniProtKB-UniRule"/>
</dbReference>
<keyword evidence="1 2" id="KW-0732">Signal</keyword>
<evidence type="ECO:0000313" key="7">
    <source>
        <dbReference type="Proteomes" id="UP000266313"/>
    </source>
</evidence>
<dbReference type="Gene3D" id="1.20.5.110">
    <property type="match status" value="1"/>
</dbReference>
<feature type="region of interest" description="Disordered" evidence="3">
    <location>
        <begin position="113"/>
        <end position="151"/>
    </location>
</feature>
<dbReference type="InterPro" id="IPR014162">
    <property type="entry name" value="CpoB_C"/>
</dbReference>
<accession>A0A250L0L9</accession>
<evidence type="ECO:0000259" key="4">
    <source>
        <dbReference type="Pfam" id="PF13525"/>
    </source>
</evidence>
<dbReference type="KEGG" id="mmai:sS8_5397"/>
<dbReference type="InterPro" id="IPR032519">
    <property type="entry name" value="YbgF_tri"/>
</dbReference>
<name>A0A250L0L9_9GAMM</name>
<keyword evidence="2" id="KW-0132">Cell division</keyword>
<feature type="chain" id="PRO_5013417037" description="Cell division coordinator CpoB" evidence="2">
    <location>
        <begin position="19"/>
        <end position="279"/>
    </location>
</feature>
<evidence type="ECO:0000256" key="3">
    <source>
        <dbReference type="SAM" id="MobiDB-lite"/>
    </source>
</evidence>
<feature type="signal peptide" evidence="2">
    <location>
        <begin position="1"/>
        <end position="18"/>
    </location>
</feature>
<keyword evidence="2" id="KW-0574">Periplasm</keyword>
<feature type="domain" description="YbgF trimerisation" evidence="5">
    <location>
        <begin position="46"/>
        <end position="116"/>
    </location>
</feature>
<reference evidence="6 7" key="1">
    <citation type="submission" date="2016-12" db="EMBL/GenBank/DDBJ databases">
        <title>Genome sequencing of Methylocaldum marinum.</title>
        <authorList>
            <person name="Takeuchi M."/>
            <person name="Kamagata Y."/>
            <person name="Hiraoka S."/>
            <person name="Oshima K."/>
            <person name="Hattori M."/>
            <person name="Iwasaki W."/>
        </authorList>
    </citation>
    <scope>NUCLEOTIDE SEQUENCE [LARGE SCALE GENOMIC DNA]</scope>
    <source>
        <strain evidence="6 7">S8</strain>
    </source>
</reference>
<dbReference type="InterPro" id="IPR034706">
    <property type="entry name" value="CpoB"/>
</dbReference>
<organism evidence="6 7">
    <name type="scientific">Methylocaldum marinum</name>
    <dbReference type="NCBI Taxonomy" id="1432792"/>
    <lineage>
        <taxon>Bacteria</taxon>
        <taxon>Pseudomonadati</taxon>
        <taxon>Pseudomonadota</taxon>
        <taxon>Gammaproteobacteria</taxon>
        <taxon>Methylococcales</taxon>
        <taxon>Methylococcaceae</taxon>
        <taxon>Methylocaldum</taxon>
    </lineage>
</organism>
<evidence type="ECO:0000256" key="2">
    <source>
        <dbReference type="HAMAP-Rule" id="MF_02066"/>
    </source>
</evidence>
<dbReference type="RefSeq" id="WP_170161274.1">
    <property type="nucleotide sequence ID" value="NZ_AP017928.1"/>
</dbReference>
<comment type="function">
    <text evidence="2">Mediates coordination of peptidoglycan synthesis and outer membrane constriction during cell division.</text>
</comment>
<dbReference type="NCBIfam" id="TIGR02795">
    <property type="entry name" value="tol_pal_ybgF"/>
    <property type="match status" value="1"/>
</dbReference>
<dbReference type="SUPFAM" id="SSF48452">
    <property type="entry name" value="TPR-like"/>
    <property type="match status" value="1"/>
</dbReference>
<gene>
    <name evidence="2" type="primary">cpoB</name>
    <name evidence="6" type="ORF">sS8_5397</name>
</gene>
<dbReference type="Gene3D" id="1.25.40.10">
    <property type="entry name" value="Tetratricopeptide repeat domain"/>
    <property type="match status" value="1"/>
</dbReference>
<evidence type="ECO:0000256" key="1">
    <source>
        <dbReference type="ARBA" id="ARBA00022729"/>
    </source>
</evidence>
<keyword evidence="2" id="KW-0175">Coiled coil</keyword>
<dbReference type="HAMAP" id="MF_02066">
    <property type="entry name" value="CpoB"/>
    <property type="match status" value="1"/>
</dbReference>
<protein>
    <recommendedName>
        <fullName evidence="2">Cell division coordinator CpoB</fullName>
    </recommendedName>
</protein>